<comment type="caution">
    <text evidence="1">The sequence shown here is derived from an EMBL/GenBank/DDBJ whole genome shotgun (WGS) entry which is preliminary data.</text>
</comment>
<evidence type="ECO:0000313" key="1">
    <source>
        <dbReference type="EMBL" id="CAF1130337.1"/>
    </source>
</evidence>
<gene>
    <name evidence="1" type="ORF">OXX778_LOCUS22444</name>
</gene>
<evidence type="ECO:0000313" key="2">
    <source>
        <dbReference type="Proteomes" id="UP000663879"/>
    </source>
</evidence>
<sequence>MCQKSNFMLKKASVVYTSHIV</sequence>
<dbReference type="EMBL" id="CAJNOC010009546">
    <property type="protein sequence ID" value="CAF1130337.1"/>
    <property type="molecule type" value="Genomic_DNA"/>
</dbReference>
<feature type="non-terminal residue" evidence="1">
    <location>
        <position position="21"/>
    </location>
</feature>
<dbReference type="AlphaFoldDB" id="A0A814R950"/>
<reference evidence="1" key="1">
    <citation type="submission" date="2021-02" db="EMBL/GenBank/DDBJ databases">
        <authorList>
            <person name="Nowell W R."/>
        </authorList>
    </citation>
    <scope>NUCLEOTIDE SEQUENCE</scope>
    <source>
        <strain evidence="1">Ploen Becks lab</strain>
    </source>
</reference>
<keyword evidence="2" id="KW-1185">Reference proteome</keyword>
<dbReference type="Proteomes" id="UP000663879">
    <property type="component" value="Unassembled WGS sequence"/>
</dbReference>
<name>A0A814R950_9BILA</name>
<feature type="non-terminal residue" evidence="1">
    <location>
        <position position="1"/>
    </location>
</feature>
<protein>
    <submittedName>
        <fullName evidence="1">Uncharacterized protein</fullName>
    </submittedName>
</protein>
<proteinExistence type="predicted"/>
<accession>A0A814R950</accession>
<organism evidence="1 2">
    <name type="scientific">Brachionus calyciflorus</name>
    <dbReference type="NCBI Taxonomy" id="104777"/>
    <lineage>
        <taxon>Eukaryota</taxon>
        <taxon>Metazoa</taxon>
        <taxon>Spiralia</taxon>
        <taxon>Gnathifera</taxon>
        <taxon>Rotifera</taxon>
        <taxon>Eurotatoria</taxon>
        <taxon>Monogononta</taxon>
        <taxon>Pseudotrocha</taxon>
        <taxon>Ploima</taxon>
        <taxon>Brachionidae</taxon>
        <taxon>Brachionus</taxon>
    </lineage>
</organism>